<organism evidence="1 2">
    <name type="scientific">Candidatus Daviesbacteria bacterium RIFCSPHIGHO2_01_FULL_40_11</name>
    <dbReference type="NCBI Taxonomy" id="1797762"/>
    <lineage>
        <taxon>Bacteria</taxon>
        <taxon>Candidatus Daviesiibacteriota</taxon>
    </lineage>
</organism>
<protein>
    <submittedName>
        <fullName evidence="1">Uncharacterized protein</fullName>
    </submittedName>
</protein>
<dbReference type="InterPro" id="IPR016064">
    <property type="entry name" value="NAD/diacylglycerol_kinase_sf"/>
</dbReference>
<proteinExistence type="predicted"/>
<dbReference type="GO" id="GO:0019674">
    <property type="term" value="P:NAD+ metabolic process"/>
    <property type="evidence" value="ECO:0007669"/>
    <property type="project" value="InterPro"/>
</dbReference>
<dbReference type="InterPro" id="IPR017438">
    <property type="entry name" value="ATP-NAD_kinase_N"/>
</dbReference>
<evidence type="ECO:0000313" key="2">
    <source>
        <dbReference type="Proteomes" id="UP000177555"/>
    </source>
</evidence>
<dbReference type="Gene3D" id="3.40.50.10330">
    <property type="entry name" value="Probable inorganic polyphosphate/atp-NAD kinase, domain 1"/>
    <property type="match status" value="1"/>
</dbReference>
<gene>
    <name evidence="1" type="ORF">A2867_00925</name>
</gene>
<sequence>MKLLLHGKNSKNIESLVKSLEVEIVNSNPDVVISYGGDGSLLASERLYPGIPKLPIRDSLVCKKCPTHDEKVLLQSLLKGKLNLKEYKKLETTFFYKTFTALNDFVIRNATPMHAIRFKVTSKASHPAPAGAGSISNQVLIGDGIVLSTPFGSTGYFKSITGQTFKKGWGLCFNNTTEKIPPVFLTDEDMVTFKLVRGSATLSFDNNPDIFKVDEGSELQFKLSDKTAKIYELESLRCPNCKITTA</sequence>
<evidence type="ECO:0000313" key="1">
    <source>
        <dbReference type="EMBL" id="OGE29516.1"/>
    </source>
</evidence>
<comment type="caution">
    <text evidence="1">The sequence shown here is derived from an EMBL/GenBank/DDBJ whole genome shotgun (WGS) entry which is preliminary data.</text>
</comment>
<dbReference type="Proteomes" id="UP000177555">
    <property type="component" value="Unassembled WGS sequence"/>
</dbReference>
<dbReference type="SUPFAM" id="SSF111331">
    <property type="entry name" value="NAD kinase/diacylglycerol kinase-like"/>
    <property type="match status" value="1"/>
</dbReference>
<dbReference type="AlphaFoldDB" id="A0A1F5JLP1"/>
<dbReference type="Gene3D" id="2.60.200.30">
    <property type="entry name" value="Probable inorganic polyphosphate/atp-NAD kinase, domain 2"/>
    <property type="match status" value="1"/>
</dbReference>
<dbReference type="GO" id="GO:0003951">
    <property type="term" value="F:NAD+ kinase activity"/>
    <property type="evidence" value="ECO:0007669"/>
    <property type="project" value="InterPro"/>
</dbReference>
<dbReference type="InterPro" id="IPR017437">
    <property type="entry name" value="ATP-NAD_kinase_PpnK-typ_C"/>
</dbReference>
<accession>A0A1F5JLP1</accession>
<dbReference type="EMBL" id="MFCP01000005">
    <property type="protein sequence ID" value="OGE29516.1"/>
    <property type="molecule type" value="Genomic_DNA"/>
</dbReference>
<name>A0A1F5JLP1_9BACT</name>
<reference evidence="1 2" key="1">
    <citation type="journal article" date="2016" name="Nat. Commun.">
        <title>Thousands of microbial genomes shed light on interconnected biogeochemical processes in an aquifer system.</title>
        <authorList>
            <person name="Anantharaman K."/>
            <person name="Brown C.T."/>
            <person name="Hug L.A."/>
            <person name="Sharon I."/>
            <person name="Castelle C.J."/>
            <person name="Probst A.J."/>
            <person name="Thomas B.C."/>
            <person name="Singh A."/>
            <person name="Wilkins M.J."/>
            <person name="Karaoz U."/>
            <person name="Brodie E.L."/>
            <person name="Williams K.H."/>
            <person name="Hubbard S.S."/>
            <person name="Banfield J.F."/>
        </authorList>
    </citation>
    <scope>NUCLEOTIDE SEQUENCE [LARGE SCALE GENOMIC DNA]</scope>
</reference>